<dbReference type="InterPro" id="IPR024753">
    <property type="entry name" value="AriR"/>
</dbReference>
<dbReference type="Proteomes" id="UP000697927">
    <property type="component" value="Unassembled WGS sequence"/>
</dbReference>
<dbReference type="EMBL" id="SOYS01000003">
    <property type="protein sequence ID" value="NIY47644.1"/>
    <property type="molecule type" value="Genomic_DNA"/>
</dbReference>
<accession>A0ABX0VKQ3</accession>
<protein>
    <recommendedName>
        <fullName evidence="3">Biofilm development protein YmgB/AriR</fullName>
    </recommendedName>
</protein>
<proteinExistence type="predicted"/>
<dbReference type="Pfam" id="PF10798">
    <property type="entry name" value="YmgB"/>
    <property type="match status" value="1"/>
</dbReference>
<evidence type="ECO:0000313" key="2">
    <source>
        <dbReference type="Proteomes" id="UP000697927"/>
    </source>
</evidence>
<evidence type="ECO:0008006" key="3">
    <source>
        <dbReference type="Google" id="ProtNLM"/>
    </source>
</evidence>
<reference evidence="1 2" key="1">
    <citation type="journal article" date="2020" name="Microorganisms">
        <title>Polyphasic Characterisation of Cedecea colo sp. nov., a New Enteric Bacterium Isolated from the Koala Hindgut.</title>
        <authorList>
            <person name="Boath J.M."/>
            <person name="Dakhal S."/>
            <person name="Van T.T.H."/>
            <person name="Moore R.J."/>
            <person name="Dekiwadia C."/>
            <person name="Macreadie I.G."/>
        </authorList>
    </citation>
    <scope>NUCLEOTIDE SEQUENCE [LARGE SCALE GENOMIC DNA]</scope>
    <source>
        <strain evidence="1 2">ZA</strain>
    </source>
</reference>
<dbReference type="RefSeq" id="WP_167610016.1">
    <property type="nucleotide sequence ID" value="NZ_SOYS01000003.1"/>
</dbReference>
<sequence>MSQEPVKNDQQQEKSMLAEKFSAADASWQMGSVVLEILIAGKPLSNKEVMATLINRLEREDDVLTLDTYRQLLEYVVYQTVGES</sequence>
<comment type="caution">
    <text evidence="1">The sequence shown here is derived from an EMBL/GenBank/DDBJ whole genome shotgun (WGS) entry which is preliminary data.</text>
</comment>
<name>A0ABX0VKQ3_9ENTR</name>
<keyword evidence="2" id="KW-1185">Reference proteome</keyword>
<dbReference type="Gene3D" id="1.20.5.5260">
    <property type="match status" value="1"/>
</dbReference>
<gene>
    <name evidence="1" type="ORF">E2L00_08905</name>
</gene>
<evidence type="ECO:0000313" key="1">
    <source>
        <dbReference type="EMBL" id="NIY47644.1"/>
    </source>
</evidence>
<organism evidence="1 2">
    <name type="scientific">Cedecea colo</name>
    <dbReference type="NCBI Taxonomy" id="2552946"/>
    <lineage>
        <taxon>Bacteria</taxon>
        <taxon>Pseudomonadati</taxon>
        <taxon>Pseudomonadota</taxon>
        <taxon>Gammaproteobacteria</taxon>
        <taxon>Enterobacterales</taxon>
        <taxon>Enterobacteriaceae</taxon>
        <taxon>Cedecea</taxon>
    </lineage>
</organism>